<evidence type="ECO:0000259" key="2">
    <source>
        <dbReference type="PROSITE" id="PS50878"/>
    </source>
</evidence>
<feature type="compositionally biased region" description="Low complexity" evidence="1">
    <location>
        <begin position="135"/>
        <end position="145"/>
    </location>
</feature>
<dbReference type="InterPro" id="IPR036691">
    <property type="entry name" value="Endo/exonu/phosph_ase_sf"/>
</dbReference>
<feature type="compositionally biased region" description="Basic and acidic residues" evidence="1">
    <location>
        <begin position="635"/>
        <end position="645"/>
    </location>
</feature>
<dbReference type="Pfam" id="PF00078">
    <property type="entry name" value="RVT_1"/>
    <property type="match status" value="1"/>
</dbReference>
<keyword evidence="3" id="KW-0548">Nucleotidyltransferase</keyword>
<keyword evidence="3" id="KW-0695">RNA-directed DNA polymerase</keyword>
<dbReference type="Gene3D" id="3.90.70.80">
    <property type="match status" value="1"/>
</dbReference>
<proteinExistence type="predicted"/>
<name>A0A1Q9D999_SYMMI</name>
<dbReference type="GO" id="GO:0003964">
    <property type="term" value="F:RNA-directed DNA polymerase activity"/>
    <property type="evidence" value="ECO:0007669"/>
    <property type="project" value="UniProtKB-KW"/>
</dbReference>
<feature type="region of interest" description="Disordered" evidence="1">
    <location>
        <begin position="624"/>
        <end position="654"/>
    </location>
</feature>
<dbReference type="OrthoDB" id="445956at2759"/>
<keyword evidence="3" id="KW-0808">Transferase</keyword>
<comment type="caution">
    <text evidence="3">The sequence shown here is derived from an EMBL/GenBank/DDBJ whole genome shotgun (WGS) entry which is preliminary data.</text>
</comment>
<dbReference type="InterPro" id="IPR038765">
    <property type="entry name" value="Papain-like_cys_pep_sf"/>
</dbReference>
<dbReference type="SUPFAM" id="SSF56672">
    <property type="entry name" value="DNA/RNA polymerases"/>
    <property type="match status" value="1"/>
</dbReference>
<reference evidence="3 4" key="1">
    <citation type="submission" date="2016-02" db="EMBL/GenBank/DDBJ databases">
        <title>Genome analysis of coral dinoflagellate symbionts highlights evolutionary adaptations to a symbiotic lifestyle.</title>
        <authorList>
            <person name="Aranda M."/>
            <person name="Li Y."/>
            <person name="Liew Y.J."/>
            <person name="Baumgarten S."/>
            <person name="Simakov O."/>
            <person name="Wilson M."/>
            <person name="Piel J."/>
            <person name="Ashoor H."/>
            <person name="Bougouffa S."/>
            <person name="Bajic V.B."/>
            <person name="Ryu T."/>
            <person name="Ravasi T."/>
            <person name="Bayer T."/>
            <person name="Micklem G."/>
            <person name="Kim H."/>
            <person name="Bhak J."/>
            <person name="Lajeunesse T.C."/>
            <person name="Voolstra C.R."/>
        </authorList>
    </citation>
    <scope>NUCLEOTIDE SEQUENCE [LARGE SCALE GENOMIC DNA]</scope>
    <source>
        <strain evidence="3 4">CCMP2467</strain>
    </source>
</reference>
<dbReference type="CDD" id="cd22744">
    <property type="entry name" value="OTU"/>
    <property type="match status" value="1"/>
</dbReference>
<dbReference type="Pfam" id="PF02338">
    <property type="entry name" value="OTU"/>
    <property type="match status" value="1"/>
</dbReference>
<gene>
    <name evidence="3" type="ORF">AK812_SmicGene26529</name>
</gene>
<dbReference type="EMBL" id="LSRX01000651">
    <property type="protein sequence ID" value="OLP91735.1"/>
    <property type="molecule type" value="Genomic_DNA"/>
</dbReference>
<evidence type="ECO:0000313" key="4">
    <source>
        <dbReference type="Proteomes" id="UP000186817"/>
    </source>
</evidence>
<keyword evidence="4" id="KW-1185">Reference proteome</keyword>
<dbReference type="InterPro" id="IPR003323">
    <property type="entry name" value="OTU_dom"/>
</dbReference>
<accession>A0A1Q9D999</accession>
<protein>
    <submittedName>
        <fullName evidence="3">LINE-1 reverse transcriptase-like</fullName>
    </submittedName>
</protein>
<dbReference type="Gene3D" id="3.60.10.10">
    <property type="entry name" value="Endonuclease/exonuclease/phosphatase"/>
    <property type="match status" value="1"/>
</dbReference>
<evidence type="ECO:0000256" key="1">
    <source>
        <dbReference type="SAM" id="MobiDB-lite"/>
    </source>
</evidence>
<dbReference type="SUPFAM" id="SSF56219">
    <property type="entry name" value="DNase I-like"/>
    <property type="match status" value="1"/>
</dbReference>
<dbReference type="InterPro" id="IPR000477">
    <property type="entry name" value="RT_dom"/>
</dbReference>
<organism evidence="3 4">
    <name type="scientific">Symbiodinium microadriaticum</name>
    <name type="common">Dinoflagellate</name>
    <name type="synonym">Zooxanthella microadriatica</name>
    <dbReference type="NCBI Taxonomy" id="2951"/>
    <lineage>
        <taxon>Eukaryota</taxon>
        <taxon>Sar</taxon>
        <taxon>Alveolata</taxon>
        <taxon>Dinophyceae</taxon>
        <taxon>Suessiales</taxon>
        <taxon>Symbiodiniaceae</taxon>
        <taxon>Symbiodinium</taxon>
    </lineage>
</organism>
<feature type="domain" description="Reverse transcriptase" evidence="2">
    <location>
        <begin position="1645"/>
        <end position="1894"/>
    </location>
</feature>
<evidence type="ECO:0000313" key="3">
    <source>
        <dbReference type="EMBL" id="OLP91735.1"/>
    </source>
</evidence>
<feature type="region of interest" description="Disordered" evidence="1">
    <location>
        <begin position="134"/>
        <end position="262"/>
    </location>
</feature>
<sequence>MLVELLHLGPVVLWPVLVEAMQLEELLLLGPVAFWPVLVETMQLLRPVELWHLVPVVLWPVLVEVMLLLEVIHSGVVLVARVPPTQEEGQDTGADDEAEVLFQQLEQLLWARPADPFRALQRLLQQWTGKHDVSSSEAWASPSAPRWRHKRAAQADADYAPSSSWQGGGSSGADAAWWGEDSSTTRWHAVPPASSGRPPAPAADDCGWQTVSRRKPKGRKQGDSAPARVVQLGQGSATAKGSGKGSGKGRDTVKTGNAGTEGTMRAADWCPCASDWDTGAVIVHTIDEVWADPTLDYVVFPRNAGELERFRTFVQSSESAPDITFIVFKGDAELEAGRKEFSEVEWTEARVPGTWRHQLRVASVWLAQCSPEAPALKTTGLQPKAPVVQSTSVLRVHSDWVYCEKGEKAWAEITKNPGSHFRAWAAASFGSIKDTWQWQLTRGPGGAEATVEGLIRMPSARVAAAMSASGSRHGGETWFVSNVSRAQELQGVPALSVHWQDWEPNEAWGTYLARCRRAAQAVDFGLARGLALFVVFGGLVAFRGRGVEEVNEFLLECSFTEPCVEERLPWRGATAWSFRATMPADSDFLSVDLDGDVIEFSRLGRDTRHSRDKALPMEIKQDPPEVQDGMAVDGGGDRQRLDDGKSLAAQGRSRRSATDLRNLCVTHLRKHEATYSAFWRGDAPDEEQGNIKDQGFAEYLRRIGRDKAWGGSIELAALACTLNQPIFVVRPLDGEFDIRVFGPTTSKAIPLSLWFQNRRYQALVGDPEAVAARAVKAEVGDPAEPPKLVILLTAEALPAQFRSWVGVRLLRRGLRGGVMLRPLSVDALRLMDLLVLGPLLLRLWLCPKVLATAGAVSCLGGCTASGSGAKTVAASVRASSLGGQTRPSIGQTAAGESGVSGGATRGRENPLAVVQWRYRCNSLAAAGGPDGDPTFRCEHCAFVFQHSSRARVASVRRKHCLQYHEGRGCPGPLKANVEAFRVLTRAEIKEKLWQWKCPLCRFGLPREIEEPVSTHARQRAISTHRVDVHPGVTDAEYHTAAVAQAHCGSAKRRKRGAAAHNRIVSGTLSGGAAVPAEFKVLSWPVVYKCKEHGFRWKLRAAYSCGRCGHLYTKVGKDLSALVNFRCCRRTRARSVKARAAEHKARLRSFKATARALRRRKLGWDADQLEGILREVAAVAATFFATGSQVMALQEVGVNEASVISTVAAFRAHGLRLCLGSSDGSCRRTGLLSTVPGRQVALPSVQHQSRCTAAVFEFSGAAGYTKVLVTSTYGHASDPEAATEHAFDVAAALAATSYSWVMLGDFNVGMDEDPMCRRHSELAAGRFLDDAFIGEVALPMTSPSRLRRIDYGWASFDMHATAVQCFSTVADHLGVAYEFDLSVPVGPVGPRRLQLRSEGLVSDDQWLLAWSPVASEFQEALGVDVSRAWDILSSAAEAALAVDVGVLATCIRRLLHVPGDDALRSNIRADLARLGETFPDLRQYIGTEAAAHTLVQELVSACEAEERAASLQAWRSRLDGDIRHQRDWIRRRVALEQEVQRPCPSAEELQPRTAVHPLRMIEQATAEWLPRWTQRCSADPEAVRNVLQHLPALPQHSVTFDFSGDQLRRIARTMVGKAPGPDGWSVEAWLLLPEGFWSSLAALWCRIAETGEVPSSCRHARVALLPKASGGFRPLSLLAVGWRVGARALLSQLHRWAETFLDHRLLGGVRGRCAKDALSQLLAAAKDGETVVAQDLAKFFDSVGLEHLQAALVRLGASAQLRQLVGSFYATHLRLFSYAGCLGRDWHRTSCGLCQGCPLSPLLAAVVMSGWASHVASSGASALAFVDDRYFFSQQCSVLRHAKRLSDEYDEAFNLSCEAEKCQIAAAAGGRIAPLLSSMWDYKVASSLKVLGVVIDFEDECKASLAQFSVANARRRLRLIAVAAKSLDHRQRLVQQLVSPLYSWAGAFACISATDAESLRTEVLYSGAKGFCVDAARPILLELMGWTKDPVFMRRWCVFQDILRILGELRPWQESAPLSVACRMWHHVLPVATQILEELGWWAEENGRAICRRDSHGVHRRFRVGEDSPRLLMDWLADWHRRGALQSCWPVAFSLHRPGQGLAQGLDLPGVGPQEMCAFEGHRRAYERGDLVTKQLALASGCSAWRRLKKYNLQRPTTCMCGGLEPSRPHIVWTCPSRSSLREPDLVPSNRAEERLFAKTVDEWPAPPVVLDEPGFVEDLTADVDRALRASGDILVATDGSEVLSVAAAAIVVDGQAHSIGVSGEDQTAYKSEVWALVLLFKALLQCSVAGRVTVVSDCLSALALLRGRGQLRVWAHFLVAADVQLRARGLLVVPWWIPSHGKRLPRGWLPPGGWSVQHLREANDIADKAARASASARLSGSLRERCAHQRIDAARWESRVISMAVAIARHFDLHG</sequence>
<dbReference type="InterPro" id="IPR043502">
    <property type="entry name" value="DNA/RNA_pol_sf"/>
</dbReference>
<feature type="region of interest" description="Disordered" evidence="1">
    <location>
        <begin position="883"/>
        <end position="906"/>
    </location>
</feature>
<dbReference type="Proteomes" id="UP000186817">
    <property type="component" value="Unassembled WGS sequence"/>
</dbReference>
<dbReference type="PROSITE" id="PS50878">
    <property type="entry name" value="RT_POL"/>
    <property type="match status" value="1"/>
</dbReference>
<dbReference type="SUPFAM" id="SSF54001">
    <property type="entry name" value="Cysteine proteinases"/>
    <property type="match status" value="1"/>
</dbReference>
<dbReference type="PANTHER" id="PTHR19446">
    <property type="entry name" value="REVERSE TRANSCRIPTASES"/>
    <property type="match status" value="1"/>
</dbReference>